<feature type="chain" id="PRO_5012597980" description="POTRA domain-containing protein, ShlB-type" evidence="1">
    <location>
        <begin position="20"/>
        <end position="128"/>
    </location>
</feature>
<reference evidence="2 3" key="1">
    <citation type="submission" date="2017-04" db="EMBL/GenBank/DDBJ databases">
        <authorList>
            <person name="Afonso C.L."/>
            <person name="Miller P.J."/>
            <person name="Scott M.A."/>
            <person name="Spackman E."/>
            <person name="Goraichik I."/>
            <person name="Dimitrov K.M."/>
            <person name="Suarez D.L."/>
            <person name="Swayne D.E."/>
        </authorList>
    </citation>
    <scope>NUCLEOTIDE SEQUENCE [LARGE SCALE GENOMIC DNA]</scope>
    <source>
        <strain evidence="2 3">DSM 22418</strain>
    </source>
</reference>
<evidence type="ECO:0000313" key="3">
    <source>
        <dbReference type="Proteomes" id="UP000192980"/>
    </source>
</evidence>
<accession>A0A1X7HVE1</accession>
<name>A0A1X7HVE1_9SPHI</name>
<feature type="signal peptide" evidence="1">
    <location>
        <begin position="1"/>
        <end position="19"/>
    </location>
</feature>
<evidence type="ECO:0008006" key="4">
    <source>
        <dbReference type="Google" id="ProtNLM"/>
    </source>
</evidence>
<dbReference type="EMBL" id="FXAU01000001">
    <property type="protein sequence ID" value="SMG05813.1"/>
    <property type="molecule type" value="Genomic_DNA"/>
</dbReference>
<organism evidence="2 3">
    <name type="scientific">Sphingobacterium psychroaquaticum</name>
    <dbReference type="NCBI Taxonomy" id="561061"/>
    <lineage>
        <taxon>Bacteria</taxon>
        <taxon>Pseudomonadati</taxon>
        <taxon>Bacteroidota</taxon>
        <taxon>Sphingobacteriia</taxon>
        <taxon>Sphingobacteriales</taxon>
        <taxon>Sphingobacteriaceae</taxon>
        <taxon>Sphingobacterium</taxon>
    </lineage>
</organism>
<proteinExistence type="predicted"/>
<dbReference type="STRING" id="561061.SAMN05660862_0078"/>
<keyword evidence="1" id="KW-0732">Signal</keyword>
<keyword evidence="3" id="KW-1185">Reference proteome</keyword>
<dbReference type="RefSeq" id="WP_085471065.1">
    <property type="nucleotide sequence ID" value="NZ_FXAU01000001.1"/>
</dbReference>
<sequence length="128" mass="14532">MRKYLILLCLLSYALYPSAETLKANQIEIQKEKVSYAYIRIEGKFLSKKLKVNVDLGDSEKQLEDGMKLSQILTNTRSYAAVLNYMAEIGYELVNTLDLTKNSDGTGGTSGIVYVMKKTEPSDMKRYR</sequence>
<dbReference type="AlphaFoldDB" id="A0A1X7HVE1"/>
<protein>
    <recommendedName>
        <fullName evidence="4">POTRA domain-containing protein, ShlB-type</fullName>
    </recommendedName>
</protein>
<dbReference type="OrthoDB" id="674671at2"/>
<dbReference type="Proteomes" id="UP000192980">
    <property type="component" value="Unassembled WGS sequence"/>
</dbReference>
<gene>
    <name evidence="2" type="ORF">SAMN05660862_0078</name>
</gene>
<evidence type="ECO:0000313" key="2">
    <source>
        <dbReference type="EMBL" id="SMG05813.1"/>
    </source>
</evidence>
<evidence type="ECO:0000256" key="1">
    <source>
        <dbReference type="SAM" id="SignalP"/>
    </source>
</evidence>